<name>A0A9W9XK09_9EURO</name>
<dbReference type="Proteomes" id="UP001149954">
    <property type="component" value="Unassembled WGS sequence"/>
</dbReference>
<sequence>MDEIDLMWAGLLDHDGKHHGYASSQLFFGAMGKLELTLWASLLILRGNCAFHNADASSQLSFSAVGGGDFTL</sequence>
<reference evidence="1" key="1">
    <citation type="submission" date="2022-12" db="EMBL/GenBank/DDBJ databases">
        <authorList>
            <person name="Petersen C."/>
        </authorList>
    </citation>
    <scope>NUCLEOTIDE SEQUENCE</scope>
    <source>
        <strain evidence="1">IBT 29495</strain>
    </source>
</reference>
<evidence type="ECO:0000313" key="1">
    <source>
        <dbReference type="EMBL" id="KAJ5494263.1"/>
    </source>
</evidence>
<dbReference type="AlphaFoldDB" id="A0A9W9XK09"/>
<reference evidence="1" key="2">
    <citation type="journal article" date="2023" name="IMA Fungus">
        <title>Comparative genomic study of the Penicillium genus elucidates a diverse pangenome and 15 lateral gene transfer events.</title>
        <authorList>
            <person name="Petersen C."/>
            <person name="Sorensen T."/>
            <person name="Nielsen M.R."/>
            <person name="Sondergaard T.E."/>
            <person name="Sorensen J.L."/>
            <person name="Fitzpatrick D.A."/>
            <person name="Frisvad J.C."/>
            <person name="Nielsen K.L."/>
        </authorList>
    </citation>
    <scope>NUCLEOTIDE SEQUENCE</scope>
    <source>
        <strain evidence="1">IBT 29495</strain>
    </source>
</reference>
<keyword evidence="2" id="KW-1185">Reference proteome</keyword>
<comment type="caution">
    <text evidence="1">The sequence shown here is derived from an EMBL/GenBank/DDBJ whole genome shotgun (WGS) entry which is preliminary data.</text>
</comment>
<organism evidence="1 2">
    <name type="scientific">Penicillium fimorum</name>
    <dbReference type="NCBI Taxonomy" id="1882269"/>
    <lineage>
        <taxon>Eukaryota</taxon>
        <taxon>Fungi</taxon>
        <taxon>Dikarya</taxon>
        <taxon>Ascomycota</taxon>
        <taxon>Pezizomycotina</taxon>
        <taxon>Eurotiomycetes</taxon>
        <taxon>Eurotiomycetidae</taxon>
        <taxon>Eurotiales</taxon>
        <taxon>Aspergillaceae</taxon>
        <taxon>Penicillium</taxon>
    </lineage>
</organism>
<protein>
    <submittedName>
        <fullName evidence="1">Uncharacterized protein</fullName>
    </submittedName>
</protein>
<accession>A0A9W9XK09</accession>
<gene>
    <name evidence="1" type="ORF">N7463_010350</name>
</gene>
<dbReference type="EMBL" id="JAPWDS010000006">
    <property type="protein sequence ID" value="KAJ5494263.1"/>
    <property type="molecule type" value="Genomic_DNA"/>
</dbReference>
<evidence type="ECO:0000313" key="2">
    <source>
        <dbReference type="Proteomes" id="UP001149954"/>
    </source>
</evidence>
<proteinExistence type="predicted"/>